<proteinExistence type="predicted"/>
<evidence type="ECO:0000256" key="1">
    <source>
        <dbReference type="SAM" id="MobiDB-lite"/>
    </source>
</evidence>
<evidence type="ECO:0000313" key="2">
    <source>
        <dbReference type="EMBL" id="MFC6091924.1"/>
    </source>
</evidence>
<dbReference type="Proteomes" id="UP001596220">
    <property type="component" value="Unassembled WGS sequence"/>
</dbReference>
<sequence length="53" mass="5566">MVAIPVPSRAWLRLDHGAVPVTDAPLVTTPIAGPTRSRAPAPALARVRTATRL</sequence>
<dbReference type="RefSeq" id="WP_380638224.1">
    <property type="nucleotide sequence ID" value="NZ_JBHSQO010000023.1"/>
</dbReference>
<organism evidence="2 3">
    <name type="scientific">Saccharothrix lopnurensis</name>
    <dbReference type="NCBI Taxonomy" id="1670621"/>
    <lineage>
        <taxon>Bacteria</taxon>
        <taxon>Bacillati</taxon>
        <taxon>Actinomycetota</taxon>
        <taxon>Actinomycetes</taxon>
        <taxon>Pseudonocardiales</taxon>
        <taxon>Pseudonocardiaceae</taxon>
        <taxon>Saccharothrix</taxon>
    </lineage>
</organism>
<keyword evidence="3" id="KW-1185">Reference proteome</keyword>
<gene>
    <name evidence="2" type="ORF">ACFP3R_21865</name>
</gene>
<feature type="region of interest" description="Disordered" evidence="1">
    <location>
        <begin position="30"/>
        <end position="53"/>
    </location>
</feature>
<accession>A0ABW1P985</accession>
<comment type="caution">
    <text evidence="2">The sequence shown here is derived from an EMBL/GenBank/DDBJ whole genome shotgun (WGS) entry which is preliminary data.</text>
</comment>
<evidence type="ECO:0000313" key="3">
    <source>
        <dbReference type="Proteomes" id="UP001596220"/>
    </source>
</evidence>
<name>A0ABW1P985_9PSEU</name>
<reference evidence="3" key="1">
    <citation type="journal article" date="2019" name="Int. J. Syst. Evol. Microbiol.">
        <title>The Global Catalogue of Microorganisms (GCM) 10K type strain sequencing project: providing services to taxonomists for standard genome sequencing and annotation.</title>
        <authorList>
            <consortium name="The Broad Institute Genomics Platform"/>
            <consortium name="The Broad Institute Genome Sequencing Center for Infectious Disease"/>
            <person name="Wu L."/>
            <person name="Ma J."/>
        </authorList>
    </citation>
    <scope>NUCLEOTIDE SEQUENCE [LARGE SCALE GENOMIC DNA]</scope>
    <source>
        <strain evidence="3">CGMCC 4.7246</strain>
    </source>
</reference>
<protein>
    <submittedName>
        <fullName evidence="2">Uncharacterized protein</fullName>
    </submittedName>
</protein>
<dbReference type="EMBL" id="JBHSQO010000023">
    <property type="protein sequence ID" value="MFC6091924.1"/>
    <property type="molecule type" value="Genomic_DNA"/>
</dbReference>